<keyword evidence="6" id="KW-1185">Reference proteome</keyword>
<dbReference type="InterPro" id="IPR036388">
    <property type="entry name" value="WH-like_DNA-bd_sf"/>
</dbReference>
<dbReference type="Gene3D" id="1.10.10.10">
    <property type="entry name" value="Winged helix-like DNA-binding domain superfamily/Winged helix DNA-binding domain"/>
    <property type="match status" value="2"/>
</dbReference>
<reference evidence="6" key="1">
    <citation type="submission" date="2016-10" db="EMBL/GenBank/DDBJ databases">
        <title>Frankia sp. NRRL B-16386 Genome sequencing.</title>
        <authorList>
            <person name="Ghodhbane-Gtari F."/>
            <person name="Swanson E."/>
            <person name="Gueddou A."/>
            <person name="Hezbri K."/>
            <person name="Ktari K."/>
            <person name="Nouioui I."/>
            <person name="Morris K."/>
            <person name="Simpson S."/>
            <person name="Abebe-Akele F."/>
            <person name="Thomas K."/>
            <person name="Gtari M."/>
            <person name="Tisa L.S."/>
        </authorList>
    </citation>
    <scope>NUCLEOTIDE SEQUENCE [LARGE SCALE GENOMIC DNA]</scope>
    <source>
        <strain evidence="6">NRRL B-16386</strain>
    </source>
</reference>
<dbReference type="PANTHER" id="PTHR34298">
    <property type="entry name" value="SEGREGATION AND CONDENSATION PROTEIN B"/>
    <property type="match status" value="1"/>
</dbReference>
<gene>
    <name evidence="5" type="ORF">BL253_04200</name>
</gene>
<proteinExistence type="predicted"/>
<dbReference type="AlphaFoldDB" id="A0A1V2IKR3"/>
<accession>A0A1V2IKR3</accession>
<keyword evidence="4" id="KW-0131">Cell cycle</keyword>
<dbReference type="Proteomes" id="UP000188929">
    <property type="component" value="Unassembled WGS sequence"/>
</dbReference>
<dbReference type="GO" id="GO:0051304">
    <property type="term" value="P:chromosome separation"/>
    <property type="evidence" value="ECO:0007669"/>
    <property type="project" value="InterPro"/>
</dbReference>
<dbReference type="Pfam" id="PF04079">
    <property type="entry name" value="SMC_ScpB"/>
    <property type="match status" value="1"/>
</dbReference>
<dbReference type="InterPro" id="IPR005234">
    <property type="entry name" value="ScpB_csome_segregation"/>
</dbReference>
<organism evidence="5 6">
    <name type="scientific">Pseudofrankia asymbiotica</name>
    <dbReference type="NCBI Taxonomy" id="1834516"/>
    <lineage>
        <taxon>Bacteria</taxon>
        <taxon>Bacillati</taxon>
        <taxon>Actinomycetota</taxon>
        <taxon>Actinomycetes</taxon>
        <taxon>Frankiales</taxon>
        <taxon>Frankiaceae</taxon>
        <taxon>Pseudofrankia</taxon>
    </lineage>
</organism>
<sequence length="188" mass="20342">MPDLDDADRPPLRALVEAVLMVAENPVGVAELATGLGAPALDVERVLAELAAEYRRDGRGFDLRHVGGGWRFYTTEDCAPWVEKFVLAGQMSRLSQAALETLAVVAYQQPVSRGRISAVRGVSADGVIRTLTARGLVEEATTDPETGAILYRTTDYFLERMGLRSLDELPPLAPLLPGIDDLEDIIAP</sequence>
<dbReference type="EMBL" id="MOMC01000008">
    <property type="protein sequence ID" value="ONH32991.1"/>
    <property type="molecule type" value="Genomic_DNA"/>
</dbReference>
<evidence type="ECO:0000256" key="3">
    <source>
        <dbReference type="ARBA" id="ARBA00022829"/>
    </source>
</evidence>
<comment type="caution">
    <text evidence="5">The sequence shown here is derived from an EMBL/GenBank/DDBJ whole genome shotgun (WGS) entry which is preliminary data.</text>
</comment>
<dbReference type="GO" id="GO:0051301">
    <property type="term" value="P:cell division"/>
    <property type="evidence" value="ECO:0007669"/>
    <property type="project" value="UniProtKB-KW"/>
</dbReference>
<dbReference type="PIRSF" id="PIRSF019345">
    <property type="entry name" value="ScpB"/>
    <property type="match status" value="1"/>
</dbReference>
<evidence type="ECO:0000313" key="5">
    <source>
        <dbReference type="EMBL" id="ONH32991.1"/>
    </source>
</evidence>
<dbReference type="STRING" id="1834516.BL253_04200"/>
<protein>
    <submittedName>
        <fullName evidence="5">SMC-Scp complex subunit ScpB</fullName>
    </submittedName>
</protein>
<dbReference type="SUPFAM" id="SSF46785">
    <property type="entry name" value="Winged helix' DNA-binding domain"/>
    <property type="match status" value="2"/>
</dbReference>
<evidence type="ECO:0000256" key="4">
    <source>
        <dbReference type="ARBA" id="ARBA00023306"/>
    </source>
</evidence>
<evidence type="ECO:0000256" key="2">
    <source>
        <dbReference type="ARBA" id="ARBA00022618"/>
    </source>
</evidence>
<evidence type="ECO:0000313" key="6">
    <source>
        <dbReference type="Proteomes" id="UP000188929"/>
    </source>
</evidence>
<dbReference type="NCBIfam" id="TIGR00281">
    <property type="entry name" value="SMC-Scp complex subunit ScpB"/>
    <property type="match status" value="1"/>
</dbReference>
<keyword evidence="1" id="KW-0963">Cytoplasm</keyword>
<dbReference type="InterPro" id="IPR036390">
    <property type="entry name" value="WH_DNA-bd_sf"/>
</dbReference>
<dbReference type="PANTHER" id="PTHR34298:SF2">
    <property type="entry name" value="SEGREGATION AND CONDENSATION PROTEIN B"/>
    <property type="match status" value="1"/>
</dbReference>
<keyword evidence="2" id="KW-0132">Cell division</keyword>
<evidence type="ECO:0000256" key="1">
    <source>
        <dbReference type="ARBA" id="ARBA00022490"/>
    </source>
</evidence>
<name>A0A1V2IKR3_9ACTN</name>
<keyword evidence="3" id="KW-0159">Chromosome partition</keyword>